<keyword evidence="2" id="KW-1185">Reference proteome</keyword>
<evidence type="ECO:0000313" key="1">
    <source>
        <dbReference type="EMBL" id="RFC64600.1"/>
    </source>
</evidence>
<dbReference type="Proteomes" id="UP000262379">
    <property type="component" value="Unassembled WGS sequence"/>
</dbReference>
<dbReference type="EMBL" id="QURN01000019">
    <property type="protein sequence ID" value="RFC64600.1"/>
    <property type="molecule type" value="Genomic_DNA"/>
</dbReference>
<dbReference type="AlphaFoldDB" id="A0A371X5V4"/>
<reference evidence="2" key="1">
    <citation type="submission" date="2018-08" db="EMBL/GenBank/DDBJ databases">
        <authorList>
            <person name="Im W.T."/>
        </authorList>
    </citation>
    <scope>NUCLEOTIDE SEQUENCE [LARGE SCALE GENOMIC DNA]</scope>
    <source>
        <strain evidence="2">LA-28</strain>
    </source>
</reference>
<organism evidence="1 2">
    <name type="scientific">Mesorhizobium denitrificans</name>
    <dbReference type="NCBI Taxonomy" id="2294114"/>
    <lineage>
        <taxon>Bacteria</taxon>
        <taxon>Pseudomonadati</taxon>
        <taxon>Pseudomonadota</taxon>
        <taxon>Alphaproteobacteria</taxon>
        <taxon>Hyphomicrobiales</taxon>
        <taxon>Phyllobacteriaceae</taxon>
        <taxon>Mesorhizobium</taxon>
    </lineage>
</organism>
<protein>
    <submittedName>
        <fullName evidence="1">Uncharacterized protein</fullName>
    </submittedName>
</protein>
<comment type="caution">
    <text evidence="1">The sequence shown here is derived from an EMBL/GenBank/DDBJ whole genome shotgun (WGS) entry which is preliminary data.</text>
</comment>
<gene>
    <name evidence="1" type="ORF">DY251_19165</name>
</gene>
<accession>A0A371X5V4</accession>
<proteinExistence type="predicted"/>
<name>A0A371X5V4_9HYPH</name>
<sequence>MKHLPRDPRGFPIPVIVTRDKSGRPHFTMNDEAMRQRIIREDRCAICGSKLLRGRWSVGGPLSALHPYGRYNDTPLHYECASYALRVCPYLAMPSYSKRLDTKTAVNAEFNGTLIAIDPTILDARPELFVAVMHIGQTYSPGPVGLGYVIPKRPYRQIEYWQQGERLDPVAGKAIADRILADFLRENPLP</sequence>
<evidence type="ECO:0000313" key="2">
    <source>
        <dbReference type="Proteomes" id="UP000262379"/>
    </source>
</evidence>